<dbReference type="Gene3D" id="3.30.450.20">
    <property type="entry name" value="PAS domain"/>
    <property type="match status" value="1"/>
</dbReference>
<organism evidence="10 11">
    <name type="scientific">Brevibacillus fluminis</name>
    <dbReference type="NCBI Taxonomy" id="511487"/>
    <lineage>
        <taxon>Bacteria</taxon>
        <taxon>Bacillati</taxon>
        <taxon>Bacillota</taxon>
        <taxon>Bacilli</taxon>
        <taxon>Bacillales</taxon>
        <taxon>Paenibacillaceae</taxon>
        <taxon>Brevibacillus</taxon>
    </lineage>
</organism>
<evidence type="ECO:0000313" key="10">
    <source>
        <dbReference type="EMBL" id="RNB90497.1"/>
    </source>
</evidence>
<dbReference type="InterPro" id="IPR038424">
    <property type="entry name" value="H_kinase_PdtaS_GAF_sf"/>
</dbReference>
<dbReference type="Pfam" id="PF02518">
    <property type="entry name" value="HATPase_c"/>
    <property type="match status" value="1"/>
</dbReference>
<comment type="caution">
    <text evidence="10">The sequence shown here is derived from an EMBL/GenBank/DDBJ whole genome shotgun (WGS) entry which is preliminary data.</text>
</comment>
<dbReference type="EC" id="2.7.13.3" evidence="2"/>
<comment type="catalytic activity">
    <reaction evidence="1">
        <text>ATP + protein L-histidine = ADP + protein N-phospho-L-histidine.</text>
        <dbReference type="EC" id="2.7.13.3"/>
    </reaction>
</comment>
<accession>A0A3M8DU52</accession>
<dbReference type="GO" id="GO:0000160">
    <property type="term" value="P:phosphorelay signal transduction system"/>
    <property type="evidence" value="ECO:0007669"/>
    <property type="project" value="UniProtKB-KW"/>
</dbReference>
<evidence type="ECO:0000256" key="4">
    <source>
        <dbReference type="ARBA" id="ARBA00022679"/>
    </source>
</evidence>
<dbReference type="PROSITE" id="PS50109">
    <property type="entry name" value="HIS_KIN"/>
    <property type="match status" value="1"/>
</dbReference>
<dbReference type="InterPro" id="IPR003594">
    <property type="entry name" value="HATPase_dom"/>
</dbReference>
<feature type="domain" description="Histidine kinase" evidence="9">
    <location>
        <begin position="280"/>
        <end position="476"/>
    </location>
</feature>
<sequence>MDTVMDICRNTTVLTKADAAIIHEMARHMQIIADISQADVFIDCPVEDKSAAIVVAQASPATSKSLYKSSVVGELALAKNEPAVLFCLTSGRPVIGARAISQEHTVMQQSVVPIKNAEGKTIGALIMEQDISEKVEQEKNVERLIETTEHLSETLMQVAMQEHQVPSLMHEGIILFDHRRVISYANSRAYELMARMGYDSPIKGQLIERFFYGKFSDENLEQHGGMMFEELHYGKATLLVKAVSIFREQNPVGGLILLRDISDIKEKEKQLMIKSAVIKEIHHRVKNNLQTISSLLRLQMRRSQSKELETVYKESINRINSIAIIHEYLAQDGLERVDLRKIVDKIAKTIVSSMAQPKQQIAIAVDVDSVQLPSEKATSLALIVTELIQNSVLHGLAERECGTISVLIRHEEERERLLIQVTDDGIGIGFTGSTAQNGHLGLKIVETLVQEDLEGQLHFSDTGLGTQVSIIYPIQRGVIHEPL</sequence>
<evidence type="ECO:0000256" key="1">
    <source>
        <dbReference type="ARBA" id="ARBA00000085"/>
    </source>
</evidence>
<dbReference type="Gene3D" id="3.30.565.10">
    <property type="entry name" value="Histidine kinase-like ATPase, C-terminal domain"/>
    <property type="match status" value="1"/>
</dbReference>
<dbReference type="Proteomes" id="UP000271031">
    <property type="component" value="Unassembled WGS sequence"/>
</dbReference>
<evidence type="ECO:0000256" key="7">
    <source>
        <dbReference type="ARBA" id="ARBA00022840"/>
    </source>
</evidence>
<dbReference type="InterPro" id="IPR022066">
    <property type="entry name" value="PdtaS_GAF"/>
</dbReference>
<evidence type="ECO:0000256" key="2">
    <source>
        <dbReference type="ARBA" id="ARBA00012438"/>
    </source>
</evidence>
<dbReference type="InterPro" id="IPR011495">
    <property type="entry name" value="Sig_transdc_His_kin_sub2_dim/P"/>
</dbReference>
<dbReference type="OrthoDB" id="9767435at2"/>
<dbReference type="PANTHER" id="PTHR41523:SF8">
    <property type="entry name" value="ETHYLENE RESPONSE SENSOR PROTEIN"/>
    <property type="match status" value="1"/>
</dbReference>
<gene>
    <name evidence="10" type="ORF">EDM56_08295</name>
</gene>
<dbReference type="PANTHER" id="PTHR41523">
    <property type="entry name" value="TWO-COMPONENT SYSTEM SENSOR PROTEIN"/>
    <property type="match status" value="1"/>
</dbReference>
<dbReference type="Pfam" id="PF12282">
    <property type="entry name" value="GAF_PdtaS"/>
    <property type="match status" value="1"/>
</dbReference>
<dbReference type="RefSeq" id="WP_122917423.1">
    <property type="nucleotide sequence ID" value="NZ_RHHQ01000007.1"/>
</dbReference>
<keyword evidence="4" id="KW-0808">Transferase</keyword>
<dbReference type="Gene3D" id="3.30.450.280">
    <property type="entry name" value="GAF domain"/>
    <property type="match status" value="1"/>
</dbReference>
<dbReference type="GO" id="GO:0004673">
    <property type="term" value="F:protein histidine kinase activity"/>
    <property type="evidence" value="ECO:0007669"/>
    <property type="project" value="UniProtKB-EC"/>
</dbReference>
<evidence type="ECO:0000256" key="5">
    <source>
        <dbReference type="ARBA" id="ARBA00022741"/>
    </source>
</evidence>
<proteinExistence type="predicted"/>
<protein>
    <recommendedName>
        <fullName evidence="2">histidine kinase</fullName>
        <ecNumber evidence="2">2.7.13.3</ecNumber>
    </recommendedName>
</protein>
<dbReference type="InterPro" id="IPR005467">
    <property type="entry name" value="His_kinase_dom"/>
</dbReference>
<dbReference type="Pfam" id="PF07568">
    <property type="entry name" value="HisKA_2"/>
    <property type="match status" value="1"/>
</dbReference>
<reference evidence="10 11" key="1">
    <citation type="submission" date="2018-10" db="EMBL/GenBank/DDBJ databases">
        <title>Phylogenomics of Brevibacillus.</title>
        <authorList>
            <person name="Dunlap C."/>
        </authorList>
    </citation>
    <scope>NUCLEOTIDE SEQUENCE [LARGE SCALE GENOMIC DNA]</scope>
    <source>
        <strain evidence="10 11">JCM 15716</strain>
    </source>
</reference>
<keyword evidence="7" id="KW-0067">ATP-binding</keyword>
<keyword evidence="11" id="KW-1185">Reference proteome</keyword>
<evidence type="ECO:0000313" key="11">
    <source>
        <dbReference type="Proteomes" id="UP000271031"/>
    </source>
</evidence>
<dbReference type="GO" id="GO:0005524">
    <property type="term" value="F:ATP binding"/>
    <property type="evidence" value="ECO:0007669"/>
    <property type="project" value="UniProtKB-KW"/>
</dbReference>
<evidence type="ECO:0000256" key="6">
    <source>
        <dbReference type="ARBA" id="ARBA00022777"/>
    </source>
</evidence>
<keyword evidence="8" id="KW-0902">Two-component regulatory system</keyword>
<keyword evidence="3" id="KW-0597">Phosphoprotein</keyword>
<evidence type="ECO:0000259" key="9">
    <source>
        <dbReference type="PROSITE" id="PS50109"/>
    </source>
</evidence>
<keyword evidence="5" id="KW-0547">Nucleotide-binding</keyword>
<dbReference type="SUPFAM" id="SSF55874">
    <property type="entry name" value="ATPase domain of HSP90 chaperone/DNA topoisomerase II/histidine kinase"/>
    <property type="match status" value="1"/>
</dbReference>
<dbReference type="AlphaFoldDB" id="A0A3M8DU52"/>
<evidence type="ECO:0000256" key="3">
    <source>
        <dbReference type="ARBA" id="ARBA00022553"/>
    </source>
</evidence>
<evidence type="ECO:0000256" key="8">
    <source>
        <dbReference type="ARBA" id="ARBA00023012"/>
    </source>
</evidence>
<name>A0A3M8DU52_9BACL</name>
<dbReference type="InterPro" id="IPR036890">
    <property type="entry name" value="HATPase_C_sf"/>
</dbReference>
<keyword evidence="6 10" id="KW-0418">Kinase</keyword>
<dbReference type="EMBL" id="RHHQ01000007">
    <property type="protein sequence ID" value="RNB90497.1"/>
    <property type="molecule type" value="Genomic_DNA"/>
</dbReference>
<dbReference type="SMART" id="SM00387">
    <property type="entry name" value="HATPase_c"/>
    <property type="match status" value="1"/>
</dbReference>